<evidence type="ECO:0000313" key="2">
    <source>
        <dbReference type="EMBL" id="MFD1646590.1"/>
    </source>
</evidence>
<dbReference type="InterPro" id="IPR055774">
    <property type="entry name" value="DUF7350"/>
</dbReference>
<dbReference type="PROSITE" id="PS51257">
    <property type="entry name" value="PROKAR_LIPOPROTEIN"/>
    <property type="match status" value="1"/>
</dbReference>
<dbReference type="RefSeq" id="WP_256401325.1">
    <property type="nucleotide sequence ID" value="NZ_JANHJR010000003.1"/>
</dbReference>
<feature type="domain" description="DUF7350" evidence="1">
    <location>
        <begin position="85"/>
        <end position="159"/>
    </location>
</feature>
<gene>
    <name evidence="2" type="ORF">ACFSBL_12945</name>
</gene>
<feature type="domain" description="DUF7350" evidence="1">
    <location>
        <begin position="228"/>
        <end position="348"/>
    </location>
</feature>
<dbReference type="InterPro" id="IPR038482">
    <property type="entry name" value="Tp34-type_sf"/>
</dbReference>
<sequence>MHRRTFLAASAGAASAGLAGCFGLLETQTAGQPPVLSDRPDAVYHPTHVEGMQMEDMGTDGDFAAAVMYSYPHRFWTVSGSAVTKHSIDSDDAAHIMVAVWDPETGVVVPDAGVSITVTKDDEVVSEEVIYPMLSQPMGFHYGANFALDGTARYTVEVDIGGLSGVRTTGSFEGRFEESASIDLGLSYSEAEKGNISYENTPDRAGDLTAVGAMTAMDMPLGIAPAADELPGTTVGTASSGDAQFVVQAVEADRFDAGTHLAVSPRTPYNGMLVPRLGLEATVTRDGETVFDEELDAVLDPELGYHYGTGLDALESGDEVALRVTIPPQVARHEGYETAFLSFEPMTLSVA</sequence>
<name>A0ABD6DJX8_9EURY</name>
<evidence type="ECO:0000313" key="3">
    <source>
        <dbReference type="Proteomes" id="UP001597034"/>
    </source>
</evidence>
<protein>
    <submittedName>
        <fullName evidence="2">Iron transporter</fullName>
    </submittedName>
</protein>
<reference evidence="2 3" key="1">
    <citation type="journal article" date="2019" name="Int. J. Syst. Evol. Microbiol.">
        <title>The Global Catalogue of Microorganisms (GCM) 10K type strain sequencing project: providing services to taxonomists for standard genome sequencing and annotation.</title>
        <authorList>
            <consortium name="The Broad Institute Genomics Platform"/>
            <consortium name="The Broad Institute Genome Sequencing Center for Infectious Disease"/>
            <person name="Wu L."/>
            <person name="Ma J."/>
        </authorList>
    </citation>
    <scope>NUCLEOTIDE SEQUENCE [LARGE SCALE GENOMIC DNA]</scope>
    <source>
        <strain evidence="2 3">CGMCC 1.10390</strain>
    </source>
</reference>
<dbReference type="Gene3D" id="2.60.40.2480">
    <property type="entry name" value="Periplasmic metal-binding protein Tp34-type"/>
    <property type="match status" value="1"/>
</dbReference>
<dbReference type="AlphaFoldDB" id="A0ABD6DJX8"/>
<evidence type="ECO:0000259" key="1">
    <source>
        <dbReference type="Pfam" id="PF24041"/>
    </source>
</evidence>
<comment type="caution">
    <text evidence="2">The sequence shown here is derived from an EMBL/GenBank/DDBJ whole genome shotgun (WGS) entry which is preliminary data.</text>
</comment>
<proteinExistence type="predicted"/>
<organism evidence="2 3">
    <name type="scientific">Haloarchaeobius litoreus</name>
    <dbReference type="NCBI Taxonomy" id="755306"/>
    <lineage>
        <taxon>Archaea</taxon>
        <taxon>Methanobacteriati</taxon>
        <taxon>Methanobacteriota</taxon>
        <taxon>Stenosarchaea group</taxon>
        <taxon>Halobacteria</taxon>
        <taxon>Halobacteriales</taxon>
        <taxon>Halorubellaceae</taxon>
        <taxon>Haloarchaeobius</taxon>
    </lineage>
</organism>
<keyword evidence="3" id="KW-1185">Reference proteome</keyword>
<dbReference type="Proteomes" id="UP001597034">
    <property type="component" value="Unassembled WGS sequence"/>
</dbReference>
<dbReference type="Pfam" id="PF24041">
    <property type="entry name" value="DUF7350"/>
    <property type="match status" value="2"/>
</dbReference>
<dbReference type="EMBL" id="JBHUDO010000003">
    <property type="protein sequence ID" value="MFD1646590.1"/>
    <property type="molecule type" value="Genomic_DNA"/>
</dbReference>
<accession>A0ABD6DJX8</accession>